<evidence type="ECO:0000256" key="1">
    <source>
        <dbReference type="SAM" id="MobiDB-lite"/>
    </source>
</evidence>
<dbReference type="EMBL" id="KB908493">
    <property type="protein sequence ID" value="EOA90185.1"/>
    <property type="molecule type" value="Genomic_DNA"/>
</dbReference>
<name>R0IZP4_EXST2</name>
<accession>R0IZP4</accession>
<dbReference type="HOGENOM" id="CLU_446258_0_0_1"/>
<organism evidence="3 4">
    <name type="scientific">Exserohilum turcicum (strain 28A)</name>
    <name type="common">Northern leaf blight fungus</name>
    <name type="synonym">Setosphaeria turcica</name>
    <dbReference type="NCBI Taxonomy" id="671987"/>
    <lineage>
        <taxon>Eukaryota</taxon>
        <taxon>Fungi</taxon>
        <taxon>Dikarya</taxon>
        <taxon>Ascomycota</taxon>
        <taxon>Pezizomycotina</taxon>
        <taxon>Dothideomycetes</taxon>
        <taxon>Pleosporomycetidae</taxon>
        <taxon>Pleosporales</taxon>
        <taxon>Pleosporineae</taxon>
        <taxon>Pleosporaceae</taxon>
        <taxon>Exserohilum</taxon>
    </lineage>
</organism>
<feature type="compositionally biased region" description="Basic and acidic residues" evidence="1">
    <location>
        <begin position="112"/>
        <end position="131"/>
    </location>
</feature>
<reference evidence="3 4" key="1">
    <citation type="journal article" date="2012" name="PLoS Pathog.">
        <title>Diverse lifestyles and strategies of plant pathogenesis encoded in the genomes of eighteen Dothideomycetes fungi.</title>
        <authorList>
            <person name="Ohm R.A."/>
            <person name="Feau N."/>
            <person name="Henrissat B."/>
            <person name="Schoch C.L."/>
            <person name="Horwitz B.A."/>
            <person name="Barry K.W."/>
            <person name="Condon B.J."/>
            <person name="Copeland A.C."/>
            <person name="Dhillon B."/>
            <person name="Glaser F."/>
            <person name="Hesse C.N."/>
            <person name="Kosti I."/>
            <person name="LaButti K."/>
            <person name="Lindquist E.A."/>
            <person name="Lucas S."/>
            <person name="Salamov A.A."/>
            <person name="Bradshaw R.E."/>
            <person name="Ciuffetti L."/>
            <person name="Hamelin R.C."/>
            <person name="Kema G.H.J."/>
            <person name="Lawrence C."/>
            <person name="Scott J.A."/>
            <person name="Spatafora J.W."/>
            <person name="Turgeon B.G."/>
            <person name="de Wit P.J.G.M."/>
            <person name="Zhong S."/>
            <person name="Goodwin S.B."/>
            <person name="Grigoriev I.V."/>
        </authorList>
    </citation>
    <scope>NUCLEOTIDE SEQUENCE [LARGE SCALE GENOMIC DNA]</scope>
    <source>
        <strain evidence="4">28A</strain>
    </source>
</reference>
<feature type="domain" description="MACPF-like" evidence="2">
    <location>
        <begin position="301"/>
        <end position="450"/>
    </location>
</feature>
<dbReference type="InterPro" id="IPR054586">
    <property type="entry name" value="MACPF_1_fungal"/>
</dbReference>
<feature type="region of interest" description="Disordered" evidence="1">
    <location>
        <begin position="97"/>
        <end position="139"/>
    </location>
</feature>
<evidence type="ECO:0000313" key="3">
    <source>
        <dbReference type="EMBL" id="EOA90185.1"/>
    </source>
</evidence>
<gene>
    <name evidence="3" type="ORF">SETTUDRAFT_103556</name>
</gene>
<dbReference type="GeneID" id="19394989"/>
<dbReference type="Proteomes" id="UP000016935">
    <property type="component" value="Unassembled WGS sequence"/>
</dbReference>
<dbReference type="AlphaFoldDB" id="R0IZP4"/>
<sequence>MASPKFHIVVDGPVGTSFPSFPSSDLEQGDVTKIILSMIRNKSAVPDKFFFTIDGKSKVDDATTLAYYMSLQAEVGLHLARASHSCLQDQGQKILQANKAQPSPPAGGSEPPKPDAPKPDAPKPDASKPDASKPAAAEPGIQTFRVQVTNNLAALSGNYATNAGSKAYLEPGDLDGTQWDAVFRNNRVLHGYFYQWSGANDARPILVKARKPAFNLRGAGPVPAIPPFYIDDDASVGIVEIRTQFQHTLIKEGFDSVAVGGSLGGGAASIPATVTASFEKEHSTVSSTSTSTSVDSLVATYNFPRVVVELDPECLVLTDECRADAMHITDDASQARFFRTYGKIFVTKFTLGGYLHSTRNVSSKEQSSLEQVKDRTRIAAGLSIQTPKASGGINVAKVESTVTETGVASLLQDAHLTWNARGGDTLLCSNPPAWASTVKDYKMWRLMNVSRKPIHSKFPELTISIATQACNSGWSHKGRRCCGLAKDRSAIYRATTIWRHPEGS</sequence>
<keyword evidence="4" id="KW-1185">Reference proteome</keyword>
<evidence type="ECO:0000259" key="2">
    <source>
        <dbReference type="Pfam" id="PF22693"/>
    </source>
</evidence>
<dbReference type="OrthoDB" id="3866630at2759"/>
<evidence type="ECO:0000313" key="4">
    <source>
        <dbReference type="Proteomes" id="UP000016935"/>
    </source>
</evidence>
<proteinExistence type="predicted"/>
<dbReference type="eggNOG" id="ENOG502SH9H">
    <property type="taxonomic scope" value="Eukaryota"/>
</dbReference>
<dbReference type="STRING" id="671987.R0IZP4"/>
<reference evidence="3 4" key="2">
    <citation type="journal article" date="2013" name="PLoS Genet.">
        <title>Comparative genome structure, secondary metabolite, and effector coding capacity across Cochliobolus pathogens.</title>
        <authorList>
            <person name="Condon B.J."/>
            <person name="Leng Y."/>
            <person name="Wu D."/>
            <person name="Bushley K.E."/>
            <person name="Ohm R.A."/>
            <person name="Otillar R."/>
            <person name="Martin J."/>
            <person name="Schackwitz W."/>
            <person name="Grimwood J."/>
            <person name="MohdZainudin N."/>
            <person name="Xue C."/>
            <person name="Wang R."/>
            <person name="Manning V.A."/>
            <person name="Dhillon B."/>
            <person name="Tu Z.J."/>
            <person name="Steffenson B.J."/>
            <person name="Salamov A."/>
            <person name="Sun H."/>
            <person name="Lowry S."/>
            <person name="LaButti K."/>
            <person name="Han J."/>
            <person name="Copeland A."/>
            <person name="Lindquist E."/>
            <person name="Barry K."/>
            <person name="Schmutz J."/>
            <person name="Baker S.E."/>
            <person name="Ciuffetti L.M."/>
            <person name="Grigoriev I.V."/>
            <person name="Zhong S."/>
            <person name="Turgeon B.G."/>
        </authorList>
    </citation>
    <scope>NUCLEOTIDE SEQUENCE [LARGE SCALE GENOMIC DNA]</scope>
    <source>
        <strain evidence="4">28A</strain>
    </source>
</reference>
<dbReference type="Pfam" id="PF22693">
    <property type="entry name" value="MACPF_1"/>
    <property type="match status" value="1"/>
</dbReference>
<protein>
    <recommendedName>
        <fullName evidence="2">MACPF-like domain-containing protein</fullName>
    </recommendedName>
</protein>
<dbReference type="RefSeq" id="XP_008022083.1">
    <property type="nucleotide sequence ID" value="XM_008023892.1"/>
</dbReference>